<proteinExistence type="predicted"/>
<dbReference type="EMBL" id="VUNQ01000027">
    <property type="protein sequence ID" value="MSU02227.1"/>
    <property type="molecule type" value="Genomic_DNA"/>
</dbReference>
<evidence type="ECO:0000313" key="2">
    <source>
        <dbReference type="EMBL" id="MSU02227.1"/>
    </source>
</evidence>
<accession>A0A6N7XWN7</accession>
<comment type="caution">
    <text evidence="2">The sequence shown here is derived from an EMBL/GenBank/DDBJ whole genome shotgun (WGS) entry which is preliminary data.</text>
</comment>
<reference evidence="2 3" key="1">
    <citation type="submission" date="2019-09" db="EMBL/GenBank/DDBJ databases">
        <title>In-depth cultivation of the pig gut microbiome towards novel bacterial diversity and tailored functional studies.</title>
        <authorList>
            <person name="Wylensek D."/>
            <person name="Hitch T.C.A."/>
            <person name="Clavel T."/>
        </authorList>
    </citation>
    <scope>NUCLEOTIDE SEQUENCE [LARGE SCALE GENOMIC DNA]</scope>
    <source>
        <strain evidence="2 3">WCA3-693-APC-4?</strain>
    </source>
</reference>
<protein>
    <submittedName>
        <fullName evidence="2">FeoB-associated Cys-rich membrane protein</fullName>
    </submittedName>
</protein>
<organism evidence="2 3">
    <name type="scientific">Tissierella pigra</name>
    <dbReference type="NCBI Taxonomy" id="2607614"/>
    <lineage>
        <taxon>Bacteria</taxon>
        <taxon>Bacillati</taxon>
        <taxon>Bacillota</taxon>
        <taxon>Tissierellia</taxon>
        <taxon>Tissierellales</taxon>
        <taxon>Tissierellaceae</taxon>
        <taxon>Tissierella</taxon>
    </lineage>
</organism>
<dbReference type="Pfam" id="PF12669">
    <property type="entry name" value="FeoB_associated"/>
    <property type="match status" value="1"/>
</dbReference>
<sequence>MVDIIIIGVIGVCVVLSILYMVKRKKAGQSGCGCDCNGCETSGCSTQKNTN</sequence>
<keyword evidence="1" id="KW-1133">Transmembrane helix</keyword>
<gene>
    <name evidence="2" type="ORF">FYJ83_12170</name>
</gene>
<keyword evidence="1" id="KW-0812">Transmembrane</keyword>
<keyword evidence="1" id="KW-0472">Membrane</keyword>
<evidence type="ECO:0000313" key="3">
    <source>
        <dbReference type="Proteomes" id="UP000469523"/>
    </source>
</evidence>
<name>A0A6N7XWN7_9FIRM</name>
<keyword evidence="3" id="KW-1185">Reference proteome</keyword>
<evidence type="ECO:0000256" key="1">
    <source>
        <dbReference type="SAM" id="Phobius"/>
    </source>
</evidence>
<dbReference type="AlphaFoldDB" id="A0A6N7XWN7"/>
<dbReference type="RefSeq" id="WP_154440884.1">
    <property type="nucleotide sequence ID" value="NZ_JAHLPJ010000001.1"/>
</dbReference>
<dbReference type="Proteomes" id="UP000469523">
    <property type="component" value="Unassembled WGS sequence"/>
</dbReference>
<feature type="transmembrane region" description="Helical" evidence="1">
    <location>
        <begin position="6"/>
        <end position="22"/>
    </location>
</feature>